<feature type="domain" description="N-acetyltransferase" evidence="2">
    <location>
        <begin position="6"/>
        <end position="163"/>
    </location>
</feature>
<dbReference type="RefSeq" id="WP_017887583.1">
    <property type="nucleotide sequence ID" value="NZ_CP104934.1"/>
</dbReference>
<dbReference type="GO" id="GO:0016746">
    <property type="term" value="F:acyltransferase activity"/>
    <property type="evidence" value="ECO:0007669"/>
    <property type="project" value="UniProtKB-KW"/>
</dbReference>
<organism evidence="3 4">
    <name type="scientific">Curtobacterium poinsettiae</name>
    <dbReference type="NCBI Taxonomy" id="159612"/>
    <lineage>
        <taxon>Bacteria</taxon>
        <taxon>Bacillati</taxon>
        <taxon>Actinomycetota</taxon>
        <taxon>Actinomycetes</taxon>
        <taxon>Micrococcales</taxon>
        <taxon>Microbacteriaceae</taxon>
        <taxon>Curtobacterium</taxon>
    </lineage>
</organism>
<sequence>MHGPAPVIARATTADAREIGAFQARCWEQTYRGVVPDAFLDGTAGADRAARWAERIRTRTRGVLTARADDGTLLGVASTERRADPAGGLPELQLVTLYVDRGAHGTGVAALLLDAAIGDEDAHLLVFAANTRARRFYAKHGFVPEGPRLTDPGTGLDEERWVRRRPV</sequence>
<dbReference type="InterPro" id="IPR000182">
    <property type="entry name" value="GNAT_dom"/>
</dbReference>
<protein>
    <submittedName>
        <fullName evidence="3">GNAT family N-acetyltransferase</fullName>
        <ecNumber evidence="3">2.3.1.-</ecNumber>
    </submittedName>
</protein>
<dbReference type="Gene3D" id="3.40.630.30">
    <property type="match status" value="1"/>
</dbReference>
<evidence type="ECO:0000313" key="4">
    <source>
        <dbReference type="Proteomes" id="UP001207276"/>
    </source>
</evidence>
<name>A0ABT3S329_9MICO</name>
<dbReference type="PROSITE" id="PS51186">
    <property type="entry name" value="GNAT"/>
    <property type="match status" value="1"/>
</dbReference>
<feature type="region of interest" description="Disordered" evidence="1">
    <location>
        <begin position="147"/>
        <end position="167"/>
    </location>
</feature>
<dbReference type="EC" id="2.3.1.-" evidence="3"/>
<keyword evidence="3" id="KW-0808">Transferase</keyword>
<dbReference type="SUPFAM" id="SSF55729">
    <property type="entry name" value="Acyl-CoA N-acyltransferases (Nat)"/>
    <property type="match status" value="1"/>
</dbReference>
<dbReference type="EMBL" id="JAPJDE010000002">
    <property type="protein sequence ID" value="MCX2848644.1"/>
    <property type="molecule type" value="Genomic_DNA"/>
</dbReference>
<gene>
    <name evidence="3" type="ORF">ORG12_08165</name>
</gene>
<comment type="caution">
    <text evidence="3">The sequence shown here is derived from an EMBL/GenBank/DDBJ whole genome shotgun (WGS) entry which is preliminary data.</text>
</comment>
<accession>A0ABT3S329</accession>
<keyword evidence="4" id="KW-1185">Reference proteome</keyword>
<reference evidence="3 4" key="1">
    <citation type="submission" date="2022-11" db="EMBL/GenBank/DDBJ databases">
        <title>Taxonomy of Curtobacterium flaccumfaciens.</title>
        <authorList>
            <person name="Osdaghi E."/>
            <person name="Taghavi S.M."/>
            <person name="Hamidizade M."/>
            <person name="Abachi H."/>
            <person name="Fazliarab A."/>
            <person name="Baeyen S."/>
            <person name="Portier P."/>
            <person name="Van Vaerenbergh J."/>
            <person name="Jacques M.-A."/>
        </authorList>
    </citation>
    <scope>NUCLEOTIDE SEQUENCE [LARGE SCALE GENOMIC DNA]</scope>
    <source>
        <strain evidence="3 4">LMG 3715</strain>
    </source>
</reference>
<proteinExistence type="predicted"/>
<dbReference type="InterPro" id="IPR016181">
    <property type="entry name" value="Acyl_CoA_acyltransferase"/>
</dbReference>
<dbReference type="Pfam" id="PF13673">
    <property type="entry name" value="Acetyltransf_10"/>
    <property type="match status" value="1"/>
</dbReference>
<keyword evidence="3" id="KW-0012">Acyltransferase</keyword>
<evidence type="ECO:0000256" key="1">
    <source>
        <dbReference type="SAM" id="MobiDB-lite"/>
    </source>
</evidence>
<evidence type="ECO:0000259" key="2">
    <source>
        <dbReference type="PROSITE" id="PS51186"/>
    </source>
</evidence>
<evidence type="ECO:0000313" key="3">
    <source>
        <dbReference type="EMBL" id="MCX2848644.1"/>
    </source>
</evidence>
<dbReference type="Proteomes" id="UP001207276">
    <property type="component" value="Unassembled WGS sequence"/>
</dbReference>